<feature type="domain" description="NADP-dependent oxidoreductase" evidence="1">
    <location>
        <begin position="15"/>
        <end position="289"/>
    </location>
</feature>
<evidence type="ECO:0000313" key="3">
    <source>
        <dbReference type="Proteomes" id="UP000509222"/>
    </source>
</evidence>
<dbReference type="Proteomes" id="UP000509222">
    <property type="component" value="Chromosome"/>
</dbReference>
<dbReference type="InterPro" id="IPR053135">
    <property type="entry name" value="AKR2_Oxidoreductase"/>
</dbReference>
<evidence type="ECO:0000313" key="2">
    <source>
        <dbReference type="EMBL" id="QKX52453.1"/>
    </source>
</evidence>
<dbReference type="InterPro" id="IPR023210">
    <property type="entry name" value="NADP_OxRdtase_dom"/>
</dbReference>
<sequence>MKKVNLGTSSIQVSEIGFGCMSLPLDQQEAGAIIDAAVSSGIHYFDTADLYNKGKNEELVGELLKKHRNDIVIATKVGNQWSTDSDEVKWNATKAYITEQVHNSLKRLQTDYIDLYQLHGGMISDNAEETIDAFESLQKEGLIRTYGISSIRPNVIRRFLENSDIVSIMMQYSLLDRRPEEYLEEIHAAGRSVVTRGSLAKGLLTNEGLERANQTGSYMAYSEGELNNIVQQLMEIHPNLHALSLHSVLQQPAVASVVAGASSPSQIQETLKAYETAVSAEQIEQARSLTKQDRYQEHRE</sequence>
<gene>
    <name evidence="2" type="ORF">HF394_18740</name>
</gene>
<protein>
    <submittedName>
        <fullName evidence="2">Aldo/keto reductase</fullName>
    </submittedName>
</protein>
<dbReference type="PANTHER" id="PTHR43312">
    <property type="entry name" value="D-THREO-ALDOSE 1-DEHYDROGENASE"/>
    <property type="match status" value="1"/>
</dbReference>
<proteinExistence type="predicted"/>
<dbReference type="EMBL" id="CP051177">
    <property type="protein sequence ID" value="QKX52453.1"/>
    <property type="molecule type" value="Genomic_DNA"/>
</dbReference>
<accession>A0A7H8QGT1</accession>
<dbReference type="CDD" id="cd19086">
    <property type="entry name" value="AKR_AKR11C1"/>
    <property type="match status" value="1"/>
</dbReference>
<name>A0A7H8QGT1_9BACL</name>
<dbReference type="GO" id="GO:0016491">
    <property type="term" value="F:oxidoreductase activity"/>
    <property type="evidence" value="ECO:0007669"/>
    <property type="project" value="InterPro"/>
</dbReference>
<evidence type="ECO:0000259" key="1">
    <source>
        <dbReference type="Pfam" id="PF00248"/>
    </source>
</evidence>
<keyword evidence="3" id="KW-1185">Reference proteome</keyword>
<dbReference type="PANTHER" id="PTHR43312:SF1">
    <property type="entry name" value="NADP-DEPENDENT OXIDOREDUCTASE DOMAIN-CONTAINING PROTEIN"/>
    <property type="match status" value="1"/>
</dbReference>
<reference evidence="2 3" key="1">
    <citation type="submission" date="2020-04" db="EMBL/GenBank/DDBJ databases">
        <authorList>
            <person name="Pajer P."/>
            <person name="Broz P."/>
        </authorList>
    </citation>
    <scope>NUCLEOTIDE SEQUENCE [LARGE SCALE GENOMIC DNA]</scope>
    <source>
        <strain evidence="3">NRL-ATB46093</strain>
    </source>
</reference>
<dbReference type="InterPro" id="IPR036812">
    <property type="entry name" value="NAD(P)_OxRdtase_dom_sf"/>
</dbReference>
<dbReference type="Pfam" id="PF00248">
    <property type="entry name" value="Aldo_ket_red"/>
    <property type="match status" value="1"/>
</dbReference>
<dbReference type="RefSeq" id="WP_176295079.1">
    <property type="nucleotide sequence ID" value="NZ_CP051177.1"/>
</dbReference>
<reference evidence="3" key="2">
    <citation type="submission" date="2020-06" db="EMBL/GenBank/DDBJ databases">
        <title>Isolation of Planomicrobium glaciei.</title>
        <authorList>
            <person name="Malisova L."/>
            <person name="Safrankova R."/>
            <person name="Jakubu V."/>
            <person name="Spanelova P."/>
        </authorList>
    </citation>
    <scope>NUCLEOTIDE SEQUENCE [LARGE SCALE GENOMIC DNA]</scope>
    <source>
        <strain evidence="3">NRL-ATB46093</strain>
    </source>
</reference>
<dbReference type="AlphaFoldDB" id="A0A7H8QGT1"/>
<dbReference type="Gene3D" id="3.20.20.100">
    <property type="entry name" value="NADP-dependent oxidoreductase domain"/>
    <property type="match status" value="1"/>
</dbReference>
<dbReference type="SUPFAM" id="SSF51430">
    <property type="entry name" value="NAD(P)-linked oxidoreductase"/>
    <property type="match status" value="1"/>
</dbReference>
<dbReference type="InterPro" id="IPR020471">
    <property type="entry name" value="AKR"/>
</dbReference>
<organism evidence="2 3">
    <name type="scientific">Planococcus glaciei</name>
    <dbReference type="NCBI Taxonomy" id="459472"/>
    <lineage>
        <taxon>Bacteria</taxon>
        <taxon>Bacillati</taxon>
        <taxon>Bacillota</taxon>
        <taxon>Bacilli</taxon>
        <taxon>Bacillales</taxon>
        <taxon>Caryophanaceae</taxon>
        <taxon>Planococcus</taxon>
    </lineage>
</organism>
<dbReference type="PRINTS" id="PR00069">
    <property type="entry name" value="ALDKETRDTASE"/>
</dbReference>